<evidence type="ECO:0000256" key="11">
    <source>
        <dbReference type="ARBA" id="ARBA00023329"/>
    </source>
</evidence>
<evidence type="ECO:0000256" key="15">
    <source>
        <dbReference type="RuleBase" id="RU367040"/>
    </source>
</evidence>
<dbReference type="GO" id="GO:0036126">
    <property type="term" value="C:sperm flagellum"/>
    <property type="evidence" value="ECO:0007669"/>
    <property type="project" value="TreeGrafter"/>
</dbReference>
<dbReference type="AlphaFoldDB" id="A0A836A585"/>
<organism evidence="17 18">
    <name type="scientific">Ovis aries</name>
    <name type="common">Sheep</name>
    <dbReference type="NCBI Taxonomy" id="9940"/>
    <lineage>
        <taxon>Eukaryota</taxon>
        <taxon>Metazoa</taxon>
        <taxon>Chordata</taxon>
        <taxon>Craniata</taxon>
        <taxon>Vertebrata</taxon>
        <taxon>Euteleostomi</taxon>
        <taxon>Mammalia</taxon>
        <taxon>Eutheria</taxon>
        <taxon>Laurasiatheria</taxon>
        <taxon>Artiodactyla</taxon>
        <taxon>Ruminantia</taxon>
        <taxon>Pecora</taxon>
        <taxon>Bovidae</taxon>
        <taxon>Caprinae</taxon>
        <taxon>Ovis</taxon>
    </lineage>
</organism>
<comment type="function">
    <text evidence="13 15">Microtubule inner protein (MIP) part of the dynein-decorated doublet microtubules (DMTs) in cilia and flagellar axoneme. Forms filamentous polymers in the walls of ciliary and flagellar microtubules. Required for normal sperm mobility.</text>
</comment>
<dbReference type="InterPro" id="IPR000435">
    <property type="entry name" value="Tektins"/>
</dbReference>
<feature type="coiled-coil region" evidence="16">
    <location>
        <begin position="500"/>
        <end position="534"/>
    </location>
</feature>
<evidence type="ECO:0000256" key="2">
    <source>
        <dbReference type="ARBA" id="ARBA00007209"/>
    </source>
</evidence>
<dbReference type="GO" id="GO:0005930">
    <property type="term" value="C:axoneme"/>
    <property type="evidence" value="ECO:0007669"/>
    <property type="project" value="UniProtKB-SubCell"/>
</dbReference>
<evidence type="ECO:0000313" key="17">
    <source>
        <dbReference type="EMBL" id="KAG5203435.1"/>
    </source>
</evidence>
<keyword evidence="4" id="KW-0832">Ubl conjugation</keyword>
<dbReference type="PRINTS" id="PR00511">
    <property type="entry name" value="TEKTIN"/>
</dbReference>
<evidence type="ECO:0000256" key="10">
    <source>
        <dbReference type="ARBA" id="ARBA00023273"/>
    </source>
</evidence>
<proteinExistence type="inferred from homology"/>
<dbReference type="GO" id="GO:0060271">
    <property type="term" value="P:cilium assembly"/>
    <property type="evidence" value="ECO:0007669"/>
    <property type="project" value="UniProtKB-UniRule"/>
</dbReference>
<evidence type="ECO:0000256" key="4">
    <source>
        <dbReference type="ARBA" id="ARBA00022843"/>
    </source>
</evidence>
<accession>A0A836A585</accession>
<keyword evidence="8" id="KW-0472">Membrane</keyword>
<evidence type="ECO:0000256" key="6">
    <source>
        <dbReference type="ARBA" id="ARBA00023054"/>
    </source>
</evidence>
<keyword evidence="5 15" id="KW-0282">Flagellum</keyword>
<keyword evidence="11" id="KW-0968">Cytoplasmic vesicle</keyword>
<evidence type="ECO:0000256" key="14">
    <source>
        <dbReference type="ARBA" id="ARBA00046692"/>
    </source>
</evidence>
<comment type="similarity">
    <text evidence="2 15">Belongs to the tektin family.</text>
</comment>
<evidence type="ECO:0000256" key="16">
    <source>
        <dbReference type="SAM" id="Coils"/>
    </source>
</evidence>
<evidence type="ECO:0000256" key="8">
    <source>
        <dbReference type="ARBA" id="ARBA00023136"/>
    </source>
</evidence>
<dbReference type="GO" id="GO:0002081">
    <property type="term" value="C:outer acrosomal membrane"/>
    <property type="evidence" value="ECO:0007669"/>
    <property type="project" value="UniProtKB-SubCell"/>
</dbReference>
<keyword evidence="6 16" id="KW-0175">Coiled coil</keyword>
<dbReference type="PANTHER" id="PTHR19960:SF24">
    <property type="entry name" value="TEKTIN-3"/>
    <property type="match status" value="1"/>
</dbReference>
<keyword evidence="10 15" id="KW-0966">Cell projection</keyword>
<evidence type="ECO:0000256" key="9">
    <source>
        <dbReference type="ARBA" id="ARBA00023212"/>
    </source>
</evidence>
<evidence type="ECO:0000256" key="1">
    <source>
        <dbReference type="ARBA" id="ARBA00004611"/>
    </source>
</evidence>
<keyword evidence="3" id="KW-0963">Cytoplasm</keyword>
<reference evidence="17 18" key="1">
    <citation type="submission" date="2020-12" db="EMBL/GenBank/DDBJ databases">
        <title>De novo assembly of Tibetan sheep genome.</title>
        <authorList>
            <person name="Li X."/>
        </authorList>
    </citation>
    <scope>NUCLEOTIDE SEQUENCE [LARGE SCALE GENOMIC DNA]</scope>
    <source>
        <tissue evidence="17">Heart</tissue>
    </source>
</reference>
<dbReference type="Pfam" id="PF03148">
    <property type="entry name" value="Tektin"/>
    <property type="match status" value="1"/>
</dbReference>
<evidence type="ECO:0000256" key="7">
    <source>
        <dbReference type="ARBA" id="ARBA00023069"/>
    </source>
</evidence>
<dbReference type="InterPro" id="IPR048256">
    <property type="entry name" value="Tektin-like"/>
</dbReference>
<dbReference type="Proteomes" id="UP000664991">
    <property type="component" value="Unassembled WGS sequence"/>
</dbReference>
<sequence>MNIAAAVSTAGVDRRNSSTVRDSSDVNKLGYHGDLHDFDTIDNSAFQIKGPLLQHSLCLHCGSGSSVGEEVTGDSLVVSGRVAGDPVPALCRPTPANFLPAISSMASSYRDRFPHYNLTHSLSLPWRPSTYYKAASNWPTLDPYCTRSQRVSESTMLPFVSNRTTLFTRYTPDDWYRSNLTNFQESNTSRHNSERLRVDTSRLIQDKYQQTRKTQADSTQNLGERVNDIGFWKSEIIHELDAMIGETNELTDIKKRLERALMETEAPLQVARECLFHREKRMGIDLVHDEVEKELLTEVDIILCCQERMKLYLDKAIAQLAANRAAQHELEKDLSDKQSAYRIDDKCHHLRNTSDGVSYFRGVERVDATVSVPESWAKFTDDNILRSQSERAASAKLRDDIQNVLVVTANEMWNQFNKANLAFTNRIAETADAKNKIQTHLAKTLQEIFQTEMSIESIKKAIMEKSAFLKVAQTRLDERTRRPNIELCRDMAQLRLVNEVYEVDDTIQTLQQRLRDAEDTLQSLAHTKATLEHDLAIKANSLYIDQDKCMSMRRSFPSTLRLVGFC</sequence>
<gene>
    <name evidence="17" type="ORF">JEQ12_003018</name>
</gene>
<evidence type="ECO:0000256" key="13">
    <source>
        <dbReference type="ARBA" id="ARBA00045324"/>
    </source>
</evidence>
<comment type="subcellular location">
    <subcellularLocation>
        <location evidence="15">Cytoplasm</location>
        <location evidence="15">Cytoskeleton</location>
        <location evidence="15">Cilium axoneme</location>
    </subcellularLocation>
    <subcellularLocation>
        <location evidence="1">Cytoplasm</location>
        <location evidence="1">Cytoskeleton</location>
        <location evidence="1">Flagellum axoneme</location>
    </subcellularLocation>
    <subcellularLocation>
        <location evidence="12">Cytoplasmic vesicle</location>
        <location evidence="12">Secretory vesicle</location>
        <location evidence="12">Acrosome outer membrane</location>
        <topology evidence="12">Peripheral membrane protein</topology>
    </subcellularLocation>
</comment>
<dbReference type="GO" id="GO:0030317">
    <property type="term" value="P:flagellated sperm motility"/>
    <property type="evidence" value="ECO:0007669"/>
    <property type="project" value="UniProtKB-UniRule"/>
</dbReference>
<comment type="caution">
    <text evidence="17">The sequence shown here is derived from an EMBL/GenBank/DDBJ whole genome shotgun (WGS) entry which is preliminary data.</text>
</comment>
<evidence type="ECO:0000256" key="3">
    <source>
        <dbReference type="ARBA" id="ARBA00022490"/>
    </source>
</evidence>
<dbReference type="GO" id="GO:0005634">
    <property type="term" value="C:nucleus"/>
    <property type="evidence" value="ECO:0007669"/>
    <property type="project" value="TreeGrafter"/>
</dbReference>
<evidence type="ECO:0000256" key="12">
    <source>
        <dbReference type="ARBA" id="ARBA00037820"/>
    </source>
</evidence>
<name>A0A836A585_SHEEP</name>
<keyword evidence="7 15" id="KW-0969">Cilium</keyword>
<dbReference type="PANTHER" id="PTHR19960">
    <property type="entry name" value="TEKTIN"/>
    <property type="match status" value="1"/>
</dbReference>
<dbReference type="EMBL" id="JAEMGP010000011">
    <property type="protein sequence ID" value="KAG5203435.1"/>
    <property type="molecule type" value="Genomic_DNA"/>
</dbReference>
<protein>
    <recommendedName>
        <fullName evidence="15">Tektin</fullName>
    </recommendedName>
</protein>
<dbReference type="GO" id="GO:0015630">
    <property type="term" value="C:microtubule cytoskeleton"/>
    <property type="evidence" value="ECO:0007669"/>
    <property type="project" value="UniProtKB-UniRule"/>
</dbReference>
<evidence type="ECO:0000313" key="18">
    <source>
        <dbReference type="Proteomes" id="UP000664991"/>
    </source>
</evidence>
<comment type="subunit">
    <text evidence="14">Microtubule inner protein component of sperm flagellar doublet microtubules. Interacts with TEKT1, TEKT2, TEKT4 and TEKT5. Interacts with CCDC38.</text>
</comment>
<keyword evidence="9" id="KW-0206">Cytoskeleton</keyword>
<evidence type="ECO:0000256" key="5">
    <source>
        <dbReference type="ARBA" id="ARBA00022846"/>
    </source>
</evidence>